<protein>
    <submittedName>
        <fullName evidence="4">Ribosomal protein L23</fullName>
    </submittedName>
</protein>
<dbReference type="Pfam" id="PF00276">
    <property type="entry name" value="Ribosomal_L23"/>
    <property type="match status" value="1"/>
</dbReference>
<dbReference type="InterPro" id="IPR012677">
    <property type="entry name" value="Nucleotide-bd_a/b_plait_sf"/>
</dbReference>
<dbReference type="InterPro" id="IPR012678">
    <property type="entry name" value="Ribosomal_uL23/eL15/eS24_sf"/>
</dbReference>
<dbReference type="AlphaFoldDB" id="A0A5J6DUT0"/>
<accession>A0A5J6DUT0</accession>
<evidence type="ECO:0000256" key="1">
    <source>
        <dbReference type="ARBA" id="ARBA00006700"/>
    </source>
</evidence>
<comment type="similarity">
    <text evidence="1">Belongs to the universal ribosomal protein uL23 family.</text>
</comment>
<name>A0A5J6DUT0_9STRA</name>
<sequence>MYSKLNLIKYPLITSKIRGSMKQNLKKQNYSFLVNINLNKKEIKNLIEYFFNVYVSKITITSIPKKKISSFKYSGFKSKYKKVTISLKKIKKQNIIHCSNFN</sequence>
<dbReference type="EMBL" id="MG273660">
    <property type="protein sequence ID" value="QES95303.1"/>
    <property type="molecule type" value="Genomic_DNA"/>
</dbReference>
<dbReference type="HAMAP" id="MF_01369_B">
    <property type="entry name" value="Ribosomal_uL23_B"/>
    <property type="match status" value="1"/>
</dbReference>
<dbReference type="SUPFAM" id="SSF54189">
    <property type="entry name" value="Ribosomal proteins S24e, L23 and L15e"/>
    <property type="match status" value="1"/>
</dbReference>
<dbReference type="GO" id="GO:0005840">
    <property type="term" value="C:ribosome"/>
    <property type="evidence" value="ECO:0007669"/>
    <property type="project" value="UniProtKB-KW"/>
</dbReference>
<dbReference type="InterPro" id="IPR013025">
    <property type="entry name" value="Ribosomal_uL23-like"/>
</dbReference>
<dbReference type="GO" id="GO:0006412">
    <property type="term" value="P:translation"/>
    <property type="evidence" value="ECO:0007669"/>
    <property type="project" value="InterPro"/>
</dbReference>
<keyword evidence="3" id="KW-0687">Ribonucleoprotein</keyword>
<reference evidence="4" key="1">
    <citation type="journal article" date="2019" name="Am. J. Bot.">
        <title>A single loss of photosynthesis in the diatom order Bacillariales (Bacillariophyta).</title>
        <authorList>
            <person name="Onyshchenko A."/>
            <person name="Ruck E.C."/>
            <person name="Nakov T."/>
            <person name="Alverson A.J."/>
        </authorList>
    </citation>
    <scope>NUCLEOTIDE SEQUENCE</scope>
    <source>
        <strain evidence="4">Nitz4</strain>
    </source>
</reference>
<proteinExistence type="inferred from homology"/>
<dbReference type="GO" id="GO:0003735">
    <property type="term" value="F:structural constituent of ribosome"/>
    <property type="evidence" value="ECO:0007669"/>
    <property type="project" value="InterPro"/>
</dbReference>
<geneLocation type="plastid" evidence="4"/>
<gene>
    <name evidence="4" type="primary">rpl23</name>
</gene>
<evidence type="ECO:0000256" key="2">
    <source>
        <dbReference type="ARBA" id="ARBA00022980"/>
    </source>
</evidence>
<evidence type="ECO:0000313" key="4">
    <source>
        <dbReference type="EMBL" id="QES95303.1"/>
    </source>
</evidence>
<dbReference type="GO" id="GO:1990904">
    <property type="term" value="C:ribonucleoprotein complex"/>
    <property type="evidence" value="ECO:0007669"/>
    <property type="project" value="UniProtKB-KW"/>
</dbReference>
<evidence type="ECO:0000256" key="3">
    <source>
        <dbReference type="ARBA" id="ARBA00023274"/>
    </source>
</evidence>
<dbReference type="Gene3D" id="3.30.70.330">
    <property type="match status" value="1"/>
</dbReference>
<organism evidence="4">
    <name type="scientific">Nitzschia sp.</name>
    <name type="common">in: diatoms</name>
    <dbReference type="NCBI Taxonomy" id="1884248"/>
    <lineage>
        <taxon>Eukaryota</taxon>
        <taxon>Sar</taxon>
        <taxon>Stramenopiles</taxon>
        <taxon>Ochrophyta</taxon>
        <taxon>Bacillariophyta</taxon>
        <taxon>Bacillariophyceae</taxon>
        <taxon>Bacillariophycidae</taxon>
        <taxon>Bacillariales</taxon>
        <taxon>Bacillariaceae</taxon>
        <taxon>Nitzschia</taxon>
    </lineage>
</organism>
<keyword evidence="4" id="KW-0934">Plastid</keyword>
<keyword evidence="2 4" id="KW-0689">Ribosomal protein</keyword>